<evidence type="ECO:0000313" key="1">
    <source>
        <dbReference type="EMBL" id="MEP0946500.1"/>
    </source>
</evidence>
<comment type="caution">
    <text evidence="1">The sequence shown here is derived from an EMBL/GenBank/DDBJ whole genome shotgun (WGS) entry which is preliminary data.</text>
</comment>
<reference evidence="1 2" key="1">
    <citation type="submission" date="2022-04" db="EMBL/GenBank/DDBJ databases">
        <title>Positive selection, recombination, and allopatry shape intraspecific diversity of widespread and dominant cyanobacteria.</title>
        <authorList>
            <person name="Wei J."/>
            <person name="Shu W."/>
            <person name="Hu C."/>
        </authorList>
    </citation>
    <scope>NUCLEOTIDE SEQUENCE [LARGE SCALE GENOMIC DNA]</scope>
    <source>
        <strain evidence="1 2">DQ-A4</strain>
    </source>
</reference>
<dbReference type="Proteomes" id="UP001482513">
    <property type="component" value="Unassembled WGS sequence"/>
</dbReference>
<organism evidence="1 2">
    <name type="scientific">Leptolyngbya subtilissima DQ-A4</name>
    <dbReference type="NCBI Taxonomy" id="2933933"/>
    <lineage>
        <taxon>Bacteria</taxon>
        <taxon>Bacillati</taxon>
        <taxon>Cyanobacteriota</taxon>
        <taxon>Cyanophyceae</taxon>
        <taxon>Leptolyngbyales</taxon>
        <taxon>Leptolyngbyaceae</taxon>
        <taxon>Leptolyngbya group</taxon>
        <taxon>Leptolyngbya</taxon>
    </lineage>
</organism>
<keyword evidence="2" id="KW-1185">Reference proteome</keyword>
<dbReference type="PANTHER" id="PTHR12922:SF7">
    <property type="entry name" value="UBIQUINONE BIOSYNTHESIS PROTEIN COQ4 HOMOLOG, MITOCHONDRIAL"/>
    <property type="match status" value="1"/>
</dbReference>
<name>A0ABV0K145_9CYAN</name>
<dbReference type="Pfam" id="PF05019">
    <property type="entry name" value="Coq4"/>
    <property type="match status" value="1"/>
</dbReference>
<evidence type="ECO:0000313" key="2">
    <source>
        <dbReference type="Proteomes" id="UP001482513"/>
    </source>
</evidence>
<dbReference type="RefSeq" id="WP_190696166.1">
    <property type="nucleotide sequence ID" value="NZ_JAMPKX010000002.1"/>
</dbReference>
<sequence>MNAKDSISQHSQWKTLAFERFMQIVKAPYGDFQAIWNLASALNDEEGFRRTVEFLSLHPLARAAIQNRLLLGAIDLQQLHSLPSETLGHAYSDHLLRNSLNPIQSQTVENDYDYLIAHLAEVHDIWHVVINADTSMAGETKLQAFVAAQLRASRFSFAMLAKNLLKAAVEDLDLAEQLMDALAEGWRMGKQAYPLFGMQWNTLWDIPLIKLQAKWNLLPDTIAG</sequence>
<accession>A0ABV0K145</accession>
<dbReference type="InterPro" id="IPR007715">
    <property type="entry name" value="Coq4"/>
</dbReference>
<proteinExistence type="predicted"/>
<protein>
    <submittedName>
        <fullName evidence="1">Coq4 family protein</fullName>
    </submittedName>
</protein>
<dbReference type="PANTHER" id="PTHR12922">
    <property type="entry name" value="UBIQUINONE BIOSYNTHESIS PROTEIN"/>
    <property type="match status" value="1"/>
</dbReference>
<dbReference type="EMBL" id="JAMPKX010000002">
    <property type="protein sequence ID" value="MEP0946500.1"/>
    <property type="molecule type" value="Genomic_DNA"/>
</dbReference>
<gene>
    <name evidence="1" type="ORF">NC992_06425</name>
</gene>